<evidence type="ECO:0000256" key="3">
    <source>
        <dbReference type="ARBA" id="ARBA00022801"/>
    </source>
</evidence>
<organism evidence="5 6">
    <name type="scientific">Halanaerobium saccharolyticum</name>
    <dbReference type="NCBI Taxonomy" id="43595"/>
    <lineage>
        <taxon>Bacteria</taxon>
        <taxon>Bacillati</taxon>
        <taxon>Bacillota</taxon>
        <taxon>Clostridia</taxon>
        <taxon>Halanaerobiales</taxon>
        <taxon>Halanaerobiaceae</taxon>
        <taxon>Halanaerobium</taxon>
    </lineage>
</organism>
<evidence type="ECO:0000256" key="1">
    <source>
        <dbReference type="ARBA" id="ARBA00022722"/>
    </source>
</evidence>
<dbReference type="InterPro" id="IPR037057">
    <property type="entry name" value="DNA_rep_MutH/T2_RE_sf"/>
</dbReference>
<dbReference type="AlphaFoldDB" id="A0A2T5RI43"/>
<dbReference type="SMART" id="SM00927">
    <property type="entry name" value="MutH"/>
    <property type="match status" value="1"/>
</dbReference>
<dbReference type="Gene3D" id="3.40.600.10">
    <property type="entry name" value="DNA mismatch repair MutH/Restriction endonuclease, type II"/>
    <property type="match status" value="1"/>
</dbReference>
<name>A0A2T5RI43_9FIRM</name>
<proteinExistence type="predicted"/>
<evidence type="ECO:0000313" key="6">
    <source>
        <dbReference type="Proteomes" id="UP000244089"/>
    </source>
</evidence>
<feature type="domain" description="DNA mismatch repair MutH/Type II restriction enzyme Sau3AI" evidence="4">
    <location>
        <begin position="45"/>
        <end position="148"/>
    </location>
</feature>
<dbReference type="GO" id="GO:0003677">
    <property type="term" value="F:DNA binding"/>
    <property type="evidence" value="ECO:0007669"/>
    <property type="project" value="InterPro"/>
</dbReference>
<keyword evidence="1" id="KW-0540">Nuclease</keyword>
<gene>
    <name evidence="5" type="ORF">C8C76_12223</name>
</gene>
<evidence type="ECO:0000256" key="2">
    <source>
        <dbReference type="ARBA" id="ARBA00022759"/>
    </source>
</evidence>
<evidence type="ECO:0000259" key="4">
    <source>
        <dbReference type="SMART" id="SM00927"/>
    </source>
</evidence>
<comment type="caution">
    <text evidence="5">The sequence shown here is derived from an EMBL/GenBank/DDBJ whole genome shotgun (WGS) entry which is preliminary data.</text>
</comment>
<dbReference type="Proteomes" id="UP000244089">
    <property type="component" value="Unassembled WGS sequence"/>
</dbReference>
<protein>
    <submittedName>
        <fullName evidence="5">DNA mismatch repair protein MutH</fullName>
    </submittedName>
</protein>
<reference evidence="5 6" key="1">
    <citation type="submission" date="2018-04" db="EMBL/GenBank/DDBJ databases">
        <title>Subsurface microbial communities from deep shales in Ohio and West Virginia, USA.</title>
        <authorList>
            <person name="Wrighton K."/>
        </authorList>
    </citation>
    <scope>NUCLEOTIDE SEQUENCE [LARGE SCALE GENOMIC DNA]</scope>
    <source>
        <strain evidence="5 6">WC1</strain>
    </source>
</reference>
<sequence>MKLENAIQVLEPITNKPFKDFLTDEQMKGIRINKGLTGQLLELQLGLENSSRNLDFEDGELKSNKVDIDGKPLETMYIKQISSMIDDLLSEKNFFETKLYKKINNILHVPVYKGSRKNKVNRKEWRLLPYIHIKLSEHPQLKKQLEEDYYNICKLMKKQLDKSQNSYLHTCNGKYIQIRTKDSKPYNAIYSNVYNRIVSDKNRAFYFKKEFIKKIQEFSSSYPIQL</sequence>
<dbReference type="SUPFAM" id="SSF52980">
    <property type="entry name" value="Restriction endonuclease-like"/>
    <property type="match status" value="1"/>
</dbReference>
<evidence type="ECO:0000313" key="5">
    <source>
        <dbReference type="EMBL" id="PTV97849.1"/>
    </source>
</evidence>
<dbReference type="Pfam" id="PF02976">
    <property type="entry name" value="MutH"/>
    <property type="match status" value="1"/>
</dbReference>
<dbReference type="InterPro" id="IPR011337">
    <property type="entry name" value="DNA_rep_MutH/RE_typeII_Sau3AI"/>
</dbReference>
<keyword evidence="2" id="KW-0255">Endonuclease</keyword>
<dbReference type="GO" id="GO:0016787">
    <property type="term" value="F:hydrolase activity"/>
    <property type="evidence" value="ECO:0007669"/>
    <property type="project" value="UniProtKB-KW"/>
</dbReference>
<dbReference type="RefSeq" id="WP_108141024.1">
    <property type="nucleotide sequence ID" value="NZ_QAXS01000022.1"/>
</dbReference>
<dbReference type="GO" id="GO:0004519">
    <property type="term" value="F:endonuclease activity"/>
    <property type="evidence" value="ECO:0007669"/>
    <property type="project" value="UniProtKB-KW"/>
</dbReference>
<accession>A0A2T5RI43</accession>
<dbReference type="EMBL" id="QAXS01000022">
    <property type="protein sequence ID" value="PTV97849.1"/>
    <property type="molecule type" value="Genomic_DNA"/>
</dbReference>
<dbReference type="OrthoDB" id="6648506at2"/>
<keyword evidence="3" id="KW-0378">Hydrolase</keyword>
<dbReference type="InterPro" id="IPR011335">
    <property type="entry name" value="Restrct_endonuc-II-like"/>
</dbReference>